<accession>A0ABW5PVU5</accession>
<dbReference type="CDD" id="cd04301">
    <property type="entry name" value="NAT_SF"/>
    <property type="match status" value="1"/>
</dbReference>
<proteinExistence type="predicted"/>
<dbReference type="SUPFAM" id="SSF55729">
    <property type="entry name" value="Acyl-CoA N-acyltransferases (Nat)"/>
    <property type="match status" value="1"/>
</dbReference>
<dbReference type="Proteomes" id="UP001597451">
    <property type="component" value="Unassembled WGS sequence"/>
</dbReference>
<keyword evidence="2" id="KW-1185">Reference proteome</keyword>
<reference evidence="2" key="1">
    <citation type="journal article" date="2019" name="Int. J. Syst. Evol. Microbiol.">
        <title>The Global Catalogue of Microorganisms (GCM) 10K type strain sequencing project: providing services to taxonomists for standard genome sequencing and annotation.</title>
        <authorList>
            <consortium name="The Broad Institute Genomics Platform"/>
            <consortium name="The Broad Institute Genome Sequencing Center for Infectious Disease"/>
            <person name="Wu L."/>
            <person name="Ma J."/>
        </authorList>
    </citation>
    <scope>NUCLEOTIDE SEQUENCE [LARGE SCALE GENOMIC DNA]</scope>
    <source>
        <strain evidence="2">TISTR 1858</strain>
    </source>
</reference>
<dbReference type="InterPro" id="IPR016181">
    <property type="entry name" value="Acyl_CoA_acyltransferase"/>
</dbReference>
<name>A0ABW5PVU5_9BACI</name>
<evidence type="ECO:0000313" key="2">
    <source>
        <dbReference type="Proteomes" id="UP001597451"/>
    </source>
</evidence>
<protein>
    <submittedName>
        <fullName evidence="1">GNAT family N-acetyltransferase</fullName>
    </submittedName>
</protein>
<dbReference type="Gene3D" id="3.40.630.30">
    <property type="match status" value="1"/>
</dbReference>
<sequence length="239" mass="27486">MNLFHTIKNPGNYWLVDQLKQESVPKESYETALLQLVQDWKATENGFISVLLDEAYESILFDEGFEKISTVVEYTRLLASLEQQAFPFHWNSLGEGYITDQQFTELYERCRSGSANKNKKQPIEEVVRSLESELGSAWRDICYYFVLDREVCGISIPHIEEGTTDEGRMFYFGVVPEMRGRGFGSSMHVASLSLLKQQNAAYYVGSTDTSNQAMITIFVKNGCTLRDRKGIYRFEKEQQ</sequence>
<evidence type="ECO:0000313" key="1">
    <source>
        <dbReference type="EMBL" id="MFD2627477.1"/>
    </source>
</evidence>
<gene>
    <name evidence="1" type="ORF">ACFSUN_01570</name>
</gene>
<organism evidence="1 2">
    <name type="scientific">Oceanobacillus kapialis</name>
    <dbReference type="NCBI Taxonomy" id="481353"/>
    <lineage>
        <taxon>Bacteria</taxon>
        <taxon>Bacillati</taxon>
        <taxon>Bacillota</taxon>
        <taxon>Bacilli</taxon>
        <taxon>Bacillales</taxon>
        <taxon>Bacillaceae</taxon>
        <taxon>Oceanobacillus</taxon>
    </lineage>
</organism>
<dbReference type="EMBL" id="JBHUMX010000003">
    <property type="protein sequence ID" value="MFD2627477.1"/>
    <property type="molecule type" value="Genomic_DNA"/>
</dbReference>
<comment type="caution">
    <text evidence="1">The sequence shown here is derived from an EMBL/GenBank/DDBJ whole genome shotgun (WGS) entry which is preliminary data.</text>
</comment>
<dbReference type="RefSeq" id="WP_379560117.1">
    <property type="nucleotide sequence ID" value="NZ_JBHUMX010000003.1"/>
</dbReference>